<comment type="caution">
    <text evidence="1">The sequence shown here is derived from an EMBL/GenBank/DDBJ whole genome shotgun (WGS) entry which is preliminary data.</text>
</comment>
<organism evidence="1 2">
    <name type="scientific">Exocentrus adspersus</name>
    <dbReference type="NCBI Taxonomy" id="1586481"/>
    <lineage>
        <taxon>Eukaryota</taxon>
        <taxon>Metazoa</taxon>
        <taxon>Ecdysozoa</taxon>
        <taxon>Arthropoda</taxon>
        <taxon>Hexapoda</taxon>
        <taxon>Insecta</taxon>
        <taxon>Pterygota</taxon>
        <taxon>Neoptera</taxon>
        <taxon>Endopterygota</taxon>
        <taxon>Coleoptera</taxon>
        <taxon>Polyphaga</taxon>
        <taxon>Cucujiformia</taxon>
        <taxon>Chrysomeloidea</taxon>
        <taxon>Cerambycidae</taxon>
        <taxon>Lamiinae</taxon>
        <taxon>Acanthocinini</taxon>
        <taxon>Exocentrus</taxon>
    </lineage>
</organism>
<sequence length="59" mass="6717">MPLYLQESLRIEVLMMIGYGEKVRKLPPISQGTVSKIYAQYWEGTLKGKGNLELTKKTS</sequence>
<accession>A0AAV8VN28</accession>
<dbReference type="Proteomes" id="UP001159042">
    <property type="component" value="Unassembled WGS sequence"/>
</dbReference>
<protein>
    <submittedName>
        <fullName evidence="1">Uncharacterized protein</fullName>
    </submittedName>
</protein>
<keyword evidence="2" id="KW-1185">Reference proteome</keyword>
<dbReference type="AlphaFoldDB" id="A0AAV8VN28"/>
<name>A0AAV8VN28_9CUCU</name>
<gene>
    <name evidence="1" type="ORF">NQ315_000674</name>
</gene>
<evidence type="ECO:0000313" key="1">
    <source>
        <dbReference type="EMBL" id="KAJ8915738.1"/>
    </source>
</evidence>
<evidence type="ECO:0000313" key="2">
    <source>
        <dbReference type="Proteomes" id="UP001159042"/>
    </source>
</evidence>
<reference evidence="1 2" key="1">
    <citation type="journal article" date="2023" name="Insect Mol. Biol.">
        <title>Genome sequencing provides insights into the evolution of gene families encoding plant cell wall-degrading enzymes in longhorned beetles.</title>
        <authorList>
            <person name="Shin N.R."/>
            <person name="Okamura Y."/>
            <person name="Kirsch R."/>
            <person name="Pauchet Y."/>
        </authorList>
    </citation>
    <scope>NUCLEOTIDE SEQUENCE [LARGE SCALE GENOMIC DNA]</scope>
    <source>
        <strain evidence="1">EAD_L_NR</strain>
    </source>
</reference>
<proteinExistence type="predicted"/>
<dbReference type="EMBL" id="JANEYG010000050">
    <property type="protein sequence ID" value="KAJ8915738.1"/>
    <property type="molecule type" value="Genomic_DNA"/>
</dbReference>